<dbReference type="CDD" id="cd24066">
    <property type="entry name" value="ASKHA_NBD_ROK_EcFRK-like"/>
    <property type="match status" value="1"/>
</dbReference>
<reference evidence="2 3" key="1">
    <citation type="submission" date="2018-05" db="EMBL/GenBank/DDBJ databases">
        <title>Abyssibacter profundi OUC007T gen. nov., sp. nov, a marine bacterium isolated from seawater of the Mariana Trench.</title>
        <authorList>
            <person name="Zhou S."/>
        </authorList>
    </citation>
    <scope>NUCLEOTIDE SEQUENCE [LARGE SCALE GENOMIC DNA]</scope>
    <source>
        <strain evidence="2 3">OUC007</strain>
    </source>
</reference>
<gene>
    <name evidence="2" type="ORF">DEH80_03835</name>
</gene>
<proteinExistence type="predicted"/>
<keyword evidence="2" id="KW-0808">Transferase</keyword>
<name>A0A363UNS3_9GAMM</name>
<keyword evidence="3" id="KW-1185">Reference proteome</keyword>
<dbReference type="InterPro" id="IPR049874">
    <property type="entry name" value="ROK_cs"/>
</dbReference>
<evidence type="ECO:0000313" key="3">
    <source>
        <dbReference type="Proteomes" id="UP000251800"/>
    </source>
</evidence>
<evidence type="ECO:0000256" key="1">
    <source>
        <dbReference type="ARBA" id="ARBA00023277"/>
    </source>
</evidence>
<dbReference type="AlphaFoldDB" id="A0A363UNS3"/>
<accession>A0A363UNS3</accession>
<keyword evidence="1" id="KW-0119">Carbohydrate metabolism</keyword>
<dbReference type="InterPro" id="IPR000600">
    <property type="entry name" value="ROK"/>
</dbReference>
<dbReference type="Pfam" id="PF00480">
    <property type="entry name" value="ROK"/>
    <property type="match status" value="1"/>
</dbReference>
<dbReference type="InterPro" id="IPR043129">
    <property type="entry name" value="ATPase_NBD"/>
</dbReference>
<sequence>MRVGVDLGGTKIEAVVMDHASQIVARQRRPTPRDDYTRILDTIAELVGAVEADVTAGPLPVGIGTPGSLSPATGRLRNSNTVVMNGQPFVADIQSRLDREVRIANDANCLTLSEASDGAAAGCGVVFGVILGTGCGGGVVVDGRLRAGANGVGGEWGHNPLPWPDPADAQESPGHVCWCGRRGCMETYLSGTGLALEYQRSGGSEITGQQVIERAEAGEAHALAVRERYAHRLARGLASIINLLDPDAIVLGGGLSNVDWLYARVPELWQQWVFSDVIHTRLLRARHGDSSGVRGAAWLWPST</sequence>
<dbReference type="PANTHER" id="PTHR18964">
    <property type="entry name" value="ROK (REPRESSOR, ORF, KINASE) FAMILY"/>
    <property type="match status" value="1"/>
</dbReference>
<organism evidence="2 3">
    <name type="scientific">Abyssibacter profundi</name>
    <dbReference type="NCBI Taxonomy" id="2182787"/>
    <lineage>
        <taxon>Bacteria</taxon>
        <taxon>Pseudomonadati</taxon>
        <taxon>Pseudomonadota</taxon>
        <taxon>Gammaproteobacteria</taxon>
        <taxon>Chromatiales</taxon>
        <taxon>Oceanococcaceae</taxon>
        <taxon>Abyssibacter</taxon>
    </lineage>
</organism>
<dbReference type="Proteomes" id="UP000251800">
    <property type="component" value="Unassembled WGS sequence"/>
</dbReference>
<dbReference type="OrthoDB" id="9810372at2"/>
<dbReference type="PANTHER" id="PTHR18964:SF174">
    <property type="entry name" value="D-ALLOSE KINASE-RELATED"/>
    <property type="match status" value="1"/>
</dbReference>
<comment type="caution">
    <text evidence="2">The sequence shown here is derived from an EMBL/GenBank/DDBJ whole genome shotgun (WGS) entry which is preliminary data.</text>
</comment>
<keyword evidence="2" id="KW-0418">Kinase</keyword>
<dbReference type="PROSITE" id="PS01125">
    <property type="entry name" value="ROK"/>
    <property type="match status" value="1"/>
</dbReference>
<dbReference type="SUPFAM" id="SSF53067">
    <property type="entry name" value="Actin-like ATPase domain"/>
    <property type="match status" value="1"/>
</dbReference>
<dbReference type="EMBL" id="QEQK01000003">
    <property type="protein sequence ID" value="PWN57074.1"/>
    <property type="molecule type" value="Genomic_DNA"/>
</dbReference>
<dbReference type="GO" id="GO:0004396">
    <property type="term" value="F:hexokinase activity"/>
    <property type="evidence" value="ECO:0007669"/>
    <property type="project" value="TreeGrafter"/>
</dbReference>
<protein>
    <submittedName>
        <fullName evidence="2">Fructokinase</fullName>
    </submittedName>
</protein>
<evidence type="ECO:0000313" key="2">
    <source>
        <dbReference type="EMBL" id="PWN57074.1"/>
    </source>
</evidence>
<dbReference type="Gene3D" id="3.30.420.40">
    <property type="match status" value="2"/>
</dbReference>